<feature type="domain" description="Activator of Hsp90 ATPase homologue 1/2-like C-terminal" evidence="2">
    <location>
        <begin position="15"/>
        <end position="131"/>
    </location>
</feature>
<dbReference type="Pfam" id="PF08327">
    <property type="entry name" value="AHSA1"/>
    <property type="match status" value="1"/>
</dbReference>
<dbReference type="SUPFAM" id="SSF55961">
    <property type="entry name" value="Bet v1-like"/>
    <property type="match status" value="1"/>
</dbReference>
<accession>A0A1R3X7C9</accession>
<evidence type="ECO:0000313" key="4">
    <source>
        <dbReference type="Proteomes" id="UP000187181"/>
    </source>
</evidence>
<name>A0A1R3X7C9_9BACT</name>
<reference evidence="4" key="1">
    <citation type="submission" date="2017-01" db="EMBL/GenBank/DDBJ databases">
        <authorList>
            <person name="Varghese N."/>
            <person name="Submissions S."/>
        </authorList>
    </citation>
    <scope>NUCLEOTIDE SEQUENCE [LARGE SCALE GENOMIC DNA]</scope>
    <source>
        <strain evidence="4">LP100</strain>
    </source>
</reference>
<dbReference type="Proteomes" id="UP000187181">
    <property type="component" value="Unassembled WGS sequence"/>
</dbReference>
<comment type="similarity">
    <text evidence="1">Belongs to the AHA1 family.</text>
</comment>
<dbReference type="AlphaFoldDB" id="A0A1R3X7C9"/>
<evidence type="ECO:0000313" key="3">
    <source>
        <dbReference type="EMBL" id="SIT86362.1"/>
    </source>
</evidence>
<dbReference type="InterPro" id="IPR023393">
    <property type="entry name" value="START-like_dom_sf"/>
</dbReference>
<evidence type="ECO:0000259" key="2">
    <source>
        <dbReference type="Pfam" id="PF08327"/>
    </source>
</evidence>
<dbReference type="EMBL" id="FTPP01000001">
    <property type="protein sequence ID" value="SIT86362.1"/>
    <property type="molecule type" value="Genomic_DNA"/>
</dbReference>
<dbReference type="RefSeq" id="WP_076667469.1">
    <property type="nucleotide sequence ID" value="NZ_FTPP01000001.1"/>
</dbReference>
<organism evidence="3 4">
    <name type="scientific">Pontibacter indicus</name>
    <dbReference type="NCBI Taxonomy" id="1317125"/>
    <lineage>
        <taxon>Bacteria</taxon>
        <taxon>Pseudomonadati</taxon>
        <taxon>Bacteroidota</taxon>
        <taxon>Cytophagia</taxon>
        <taxon>Cytophagales</taxon>
        <taxon>Hymenobacteraceae</taxon>
        <taxon>Pontibacter</taxon>
    </lineage>
</organism>
<gene>
    <name evidence="3" type="ORF">SAMN05444128_1713</name>
</gene>
<dbReference type="STRING" id="1317125.SAMN05444128_1713"/>
<evidence type="ECO:0000256" key="1">
    <source>
        <dbReference type="ARBA" id="ARBA00006817"/>
    </source>
</evidence>
<protein>
    <submittedName>
        <fullName evidence="3">Uncharacterized conserved protein YndB, AHSA1/START domain</fullName>
    </submittedName>
</protein>
<sequence length="147" mass="16695">MMDLIAKAAIQIQKPADEVFEGIVDPAKMTNYFISESSGRMETGRELVWKFPEFPDEFPVRVGKVEPNRSVSFVWDEETTVDIVLEAQPDQSTVVRVTEGAKKYSEENLKWALGNTEGWANFLACMKAYLEYGVQLRKGAFNFMKAN</sequence>
<dbReference type="Gene3D" id="3.30.530.20">
    <property type="match status" value="1"/>
</dbReference>
<keyword evidence="4" id="KW-1185">Reference proteome</keyword>
<dbReference type="InterPro" id="IPR013538">
    <property type="entry name" value="ASHA1/2-like_C"/>
</dbReference>
<proteinExistence type="inferred from homology"/>